<dbReference type="Proteomes" id="UP001596507">
    <property type="component" value="Unassembled WGS sequence"/>
</dbReference>
<dbReference type="Pfam" id="PF06224">
    <property type="entry name" value="AlkZ-like"/>
    <property type="match status" value="1"/>
</dbReference>
<name>A0ABW2HE30_9MICO</name>
<dbReference type="PANTHER" id="PTHR30528">
    <property type="entry name" value="CYTOPLASMIC PROTEIN"/>
    <property type="match status" value="1"/>
</dbReference>
<accession>A0ABW2HE30</accession>
<comment type="caution">
    <text evidence="1">The sequence shown here is derived from an EMBL/GenBank/DDBJ whole genome shotgun (WGS) entry which is preliminary data.</text>
</comment>
<gene>
    <name evidence="1" type="ORF">ACFQRL_07005</name>
</gene>
<evidence type="ECO:0000313" key="1">
    <source>
        <dbReference type="EMBL" id="MFC7268702.1"/>
    </source>
</evidence>
<dbReference type="EMBL" id="JBHTBE010000001">
    <property type="protein sequence ID" value="MFC7268702.1"/>
    <property type="molecule type" value="Genomic_DNA"/>
</dbReference>
<keyword evidence="2" id="KW-1185">Reference proteome</keyword>
<dbReference type="RefSeq" id="WP_262873583.1">
    <property type="nucleotide sequence ID" value="NZ_BAABKW010000002.1"/>
</dbReference>
<organism evidence="1 2">
    <name type="scientific">Microbacterium fluvii</name>
    <dbReference type="NCBI Taxonomy" id="415215"/>
    <lineage>
        <taxon>Bacteria</taxon>
        <taxon>Bacillati</taxon>
        <taxon>Actinomycetota</taxon>
        <taxon>Actinomycetes</taxon>
        <taxon>Micrococcales</taxon>
        <taxon>Microbacteriaceae</taxon>
        <taxon>Microbacterium</taxon>
    </lineage>
</organism>
<dbReference type="InterPro" id="IPR009351">
    <property type="entry name" value="AlkZ-like"/>
</dbReference>
<protein>
    <submittedName>
        <fullName evidence="1">DNA glycosylase AlkZ-like family protein</fullName>
    </submittedName>
</protein>
<proteinExistence type="predicted"/>
<sequence length="360" mass="40069">MRTLSRGEARRVAVTAQLLSAERPADIMEALDGLGAIDTEPTAAVAGATDLVLWTRLGWPYQPSDLARLIEQDRAVFEWGGFLRPMADLPLFLPVMRAGPRYREPREWLDANAAFRRDVLAQLRERGPQHPVDIPDTAQVSWRSTGWTNNRNSSQMLEILLACGQVAVSGRDAKGRLFDLAERVYPADVDDLTEADAALGRAWRRLGSLGIARRKALTERGDDVDPAELGEIVQVAGTQGEWHLDPVLRDAPFAGRTALLSPFDRLVFDRDRIADIFGFEYILEMYKPAAQRRWGYFALPILRDDALVGKLDARADRKAGVLRVAAVHEDVVFDEQAAADVDREIAELAHWLGLEVVRTG</sequence>
<reference evidence="2" key="1">
    <citation type="journal article" date="2019" name="Int. J. Syst. Evol. Microbiol.">
        <title>The Global Catalogue of Microorganisms (GCM) 10K type strain sequencing project: providing services to taxonomists for standard genome sequencing and annotation.</title>
        <authorList>
            <consortium name="The Broad Institute Genomics Platform"/>
            <consortium name="The Broad Institute Genome Sequencing Center for Infectious Disease"/>
            <person name="Wu L."/>
            <person name="Ma J."/>
        </authorList>
    </citation>
    <scope>NUCLEOTIDE SEQUENCE [LARGE SCALE GENOMIC DNA]</scope>
    <source>
        <strain evidence="2">CGMCC 1.15772</strain>
    </source>
</reference>
<evidence type="ECO:0000313" key="2">
    <source>
        <dbReference type="Proteomes" id="UP001596507"/>
    </source>
</evidence>
<dbReference type="PANTHER" id="PTHR30528:SF0">
    <property type="entry name" value="CYTOPLASMIC PROTEIN"/>
    <property type="match status" value="1"/>
</dbReference>